<dbReference type="InterPro" id="IPR001267">
    <property type="entry name" value="Thymidine_kinase"/>
</dbReference>
<evidence type="ECO:0000256" key="8">
    <source>
        <dbReference type="HAMAP-Rule" id="MF_00124"/>
    </source>
</evidence>
<feature type="binding site" evidence="8">
    <location>
        <position position="183"/>
    </location>
    <ligand>
        <name>Zn(2+)</name>
        <dbReference type="ChEBI" id="CHEBI:29105"/>
    </ligand>
</feature>
<protein>
    <recommendedName>
        <fullName evidence="2 8">Thymidine kinase</fullName>
        <ecNumber evidence="2 8">2.7.1.21</ecNumber>
    </recommendedName>
</protein>
<comment type="catalytic activity">
    <reaction evidence="8">
        <text>thymidine + ATP = dTMP + ADP + H(+)</text>
        <dbReference type="Rhea" id="RHEA:19129"/>
        <dbReference type="ChEBI" id="CHEBI:15378"/>
        <dbReference type="ChEBI" id="CHEBI:17748"/>
        <dbReference type="ChEBI" id="CHEBI:30616"/>
        <dbReference type="ChEBI" id="CHEBI:63528"/>
        <dbReference type="ChEBI" id="CHEBI:456216"/>
        <dbReference type="EC" id="2.7.1.21"/>
    </reaction>
</comment>
<proteinExistence type="inferred from homology"/>
<comment type="subunit">
    <text evidence="8">Homotetramer.</text>
</comment>
<evidence type="ECO:0000256" key="2">
    <source>
        <dbReference type="ARBA" id="ARBA00012118"/>
    </source>
</evidence>
<sequence length="331" mass="37819">MKKTVGSLEVITGSMFSGKSEELIRRIRRAKYAKQKLLVFSPKIDNRYGENGIYSHNQNNVKAYSVKDVDEMLKILYENPDVEVIGIDEIQFFDKNVVDFCKECVKLGKRVIVAGLDLDFKGDPFAPLPELMALADFVEKLSAICTICGNRAYASQRLIDGKPAFDDDPLVAVGSVEKYEARCRLHHIVKKRKSIQDAIEFIILMDNEDVDIKSIQKLKNYEFIKFDISKKVKDLRDELLKKHEENKKLAVIIKNSISTKIEGNYEIIDLLTEFVKISNINLVIVKNIESLLTTCSLLNKGSLNISKIYYTDDKIDLKRIKNNTDVNMIKI</sequence>
<dbReference type="PANTHER" id="PTHR11441">
    <property type="entry name" value="THYMIDINE KINASE"/>
    <property type="match status" value="1"/>
</dbReference>
<feature type="binding site" evidence="8">
    <location>
        <begin position="13"/>
        <end position="20"/>
    </location>
    <ligand>
        <name>ATP</name>
        <dbReference type="ChEBI" id="CHEBI:30616"/>
    </ligand>
</feature>
<keyword evidence="6 8" id="KW-0418">Kinase</keyword>
<keyword evidence="8" id="KW-0479">Metal-binding</keyword>
<keyword evidence="8" id="KW-0862">Zinc</keyword>
<dbReference type="SUPFAM" id="SSF52540">
    <property type="entry name" value="P-loop containing nucleoside triphosphate hydrolases"/>
    <property type="match status" value="1"/>
</dbReference>
<dbReference type="SUPFAM" id="SSF57716">
    <property type="entry name" value="Glucocorticoid receptor-like (DNA-binding domain)"/>
    <property type="match status" value="1"/>
</dbReference>
<keyword evidence="3 8" id="KW-0237">DNA synthesis</keyword>
<dbReference type="Pfam" id="PF00265">
    <property type="entry name" value="TK"/>
    <property type="match status" value="1"/>
</dbReference>
<dbReference type="NCBIfam" id="NF003296">
    <property type="entry name" value="PRK04296.1-1"/>
    <property type="match status" value="1"/>
</dbReference>
<dbReference type="Gene3D" id="3.30.60.20">
    <property type="match status" value="1"/>
</dbReference>
<keyword evidence="4 8" id="KW-0808">Transferase</keyword>
<reference evidence="10 11" key="1">
    <citation type="submission" date="2023-06" db="EMBL/GenBank/DDBJ databases">
        <title>Antibody response to the Sneathia vaginalis cytopathogenic toxin A during pregnancy.</title>
        <authorList>
            <person name="Mccoy Z.T."/>
            <person name="Serrano M.G."/>
            <person name="Spaine K."/>
            <person name="Edwards D.J."/>
            <person name="Buck G.A."/>
            <person name="Jefferson K."/>
        </authorList>
    </citation>
    <scope>NUCLEOTIDE SEQUENCE [LARGE SCALE GENOMIC DNA]</scope>
    <source>
        <strain evidence="10 11">CCUG 42621</strain>
    </source>
</reference>
<evidence type="ECO:0000256" key="9">
    <source>
        <dbReference type="RuleBase" id="RU004165"/>
    </source>
</evidence>
<organism evidence="10 11">
    <name type="scientific">Sneathia sanguinegens</name>
    <dbReference type="NCBI Taxonomy" id="40543"/>
    <lineage>
        <taxon>Bacteria</taxon>
        <taxon>Fusobacteriati</taxon>
        <taxon>Fusobacteriota</taxon>
        <taxon>Fusobacteriia</taxon>
        <taxon>Fusobacteriales</taxon>
        <taxon>Leptotrichiaceae</taxon>
        <taxon>Sneathia</taxon>
    </lineage>
</organism>
<feature type="binding site" evidence="8">
    <location>
        <position position="186"/>
    </location>
    <ligand>
        <name>Zn(2+)</name>
        <dbReference type="ChEBI" id="CHEBI:29105"/>
    </ligand>
</feature>
<evidence type="ECO:0000256" key="6">
    <source>
        <dbReference type="ARBA" id="ARBA00022777"/>
    </source>
</evidence>
<gene>
    <name evidence="8" type="primary">tdk</name>
    <name evidence="10" type="ORF">QQA45_05835</name>
</gene>
<feature type="binding site" evidence="8">
    <location>
        <position position="145"/>
    </location>
    <ligand>
        <name>Zn(2+)</name>
        <dbReference type="ChEBI" id="CHEBI:29105"/>
    </ligand>
</feature>
<dbReference type="Proteomes" id="UP001225134">
    <property type="component" value="Unassembled WGS sequence"/>
</dbReference>
<evidence type="ECO:0000256" key="1">
    <source>
        <dbReference type="ARBA" id="ARBA00007587"/>
    </source>
</evidence>
<dbReference type="EC" id="2.7.1.21" evidence="2 8"/>
<name>A0ABT7HKF5_9FUSO</name>
<dbReference type="InterPro" id="IPR020633">
    <property type="entry name" value="Thymidine_kinase_CS"/>
</dbReference>
<dbReference type="HAMAP" id="MF_00124">
    <property type="entry name" value="Thymidine_kinase"/>
    <property type="match status" value="1"/>
</dbReference>
<evidence type="ECO:0000256" key="4">
    <source>
        <dbReference type="ARBA" id="ARBA00022679"/>
    </source>
</evidence>
<comment type="caution">
    <text evidence="10">The sequence shown here is derived from an EMBL/GenBank/DDBJ whole genome shotgun (WGS) entry which is preliminary data.</text>
</comment>
<dbReference type="EMBL" id="JASSPP010000010">
    <property type="protein sequence ID" value="MDK9581014.1"/>
    <property type="molecule type" value="Genomic_DNA"/>
</dbReference>
<keyword evidence="5 8" id="KW-0547">Nucleotide-binding</keyword>
<dbReference type="PROSITE" id="PS00603">
    <property type="entry name" value="TK_CELLULAR_TYPE"/>
    <property type="match status" value="1"/>
</dbReference>
<comment type="subcellular location">
    <subcellularLocation>
        <location evidence="8">Cytoplasm</location>
    </subcellularLocation>
</comment>
<keyword evidence="11" id="KW-1185">Reference proteome</keyword>
<dbReference type="Gene3D" id="3.40.50.300">
    <property type="entry name" value="P-loop containing nucleotide triphosphate hydrolases"/>
    <property type="match status" value="1"/>
</dbReference>
<dbReference type="RefSeq" id="WP_285153237.1">
    <property type="nucleotide sequence ID" value="NZ_JASSPP010000010.1"/>
</dbReference>
<feature type="binding site" evidence="8">
    <location>
        <position position="148"/>
    </location>
    <ligand>
        <name>Zn(2+)</name>
        <dbReference type="ChEBI" id="CHEBI:29105"/>
    </ligand>
</feature>
<evidence type="ECO:0000256" key="7">
    <source>
        <dbReference type="ARBA" id="ARBA00022840"/>
    </source>
</evidence>
<feature type="active site" description="Proton acceptor" evidence="8">
    <location>
        <position position="89"/>
    </location>
</feature>
<keyword evidence="8" id="KW-0963">Cytoplasm</keyword>
<keyword evidence="7 8" id="KW-0067">ATP-binding</keyword>
<evidence type="ECO:0000256" key="3">
    <source>
        <dbReference type="ARBA" id="ARBA00022634"/>
    </source>
</evidence>
<comment type="similarity">
    <text evidence="1 8 9">Belongs to the thymidine kinase family.</text>
</comment>
<feature type="binding site" evidence="8">
    <location>
        <begin position="88"/>
        <end position="91"/>
    </location>
    <ligand>
        <name>ATP</name>
        <dbReference type="ChEBI" id="CHEBI:30616"/>
    </ligand>
</feature>
<evidence type="ECO:0000313" key="11">
    <source>
        <dbReference type="Proteomes" id="UP001225134"/>
    </source>
</evidence>
<evidence type="ECO:0000256" key="5">
    <source>
        <dbReference type="ARBA" id="ARBA00022741"/>
    </source>
</evidence>
<dbReference type="GO" id="GO:0004797">
    <property type="term" value="F:thymidine kinase activity"/>
    <property type="evidence" value="ECO:0007669"/>
    <property type="project" value="UniProtKB-EC"/>
</dbReference>
<accession>A0ABT7HKF5</accession>
<evidence type="ECO:0000313" key="10">
    <source>
        <dbReference type="EMBL" id="MDK9581014.1"/>
    </source>
</evidence>
<dbReference type="InterPro" id="IPR027417">
    <property type="entry name" value="P-loop_NTPase"/>
</dbReference>
<dbReference type="PANTHER" id="PTHR11441:SF0">
    <property type="entry name" value="THYMIDINE KINASE, CYTOSOLIC"/>
    <property type="match status" value="1"/>
</dbReference>